<dbReference type="NCBIfam" id="TIGR00254">
    <property type="entry name" value="GGDEF"/>
    <property type="match status" value="1"/>
</dbReference>
<dbReference type="SUPFAM" id="SSF55073">
    <property type="entry name" value="Nucleotide cyclase"/>
    <property type="match status" value="1"/>
</dbReference>
<feature type="domain" description="PAC" evidence="5">
    <location>
        <begin position="331"/>
        <end position="383"/>
    </location>
</feature>
<dbReference type="FunFam" id="3.30.70.270:FF:000001">
    <property type="entry name" value="Diguanylate cyclase domain protein"/>
    <property type="match status" value="1"/>
</dbReference>
<keyword evidence="3" id="KW-0472">Membrane</keyword>
<feature type="domain" description="PAS" evidence="4">
    <location>
        <begin position="257"/>
        <end position="312"/>
    </location>
</feature>
<gene>
    <name evidence="9" type="ORF">SAMN02745746_00643</name>
</gene>
<dbReference type="CDD" id="cd06225">
    <property type="entry name" value="HAMP"/>
    <property type="match status" value="1"/>
</dbReference>
<feature type="domain" description="PAS" evidence="4">
    <location>
        <begin position="380"/>
        <end position="425"/>
    </location>
</feature>
<dbReference type="InterPro" id="IPR043128">
    <property type="entry name" value="Rev_trsase/Diguanyl_cyclase"/>
</dbReference>
<dbReference type="GO" id="GO:0071111">
    <property type="term" value="F:cyclic-guanylate-specific phosphodiesterase activity"/>
    <property type="evidence" value="ECO:0007669"/>
    <property type="project" value="UniProtKB-EC"/>
</dbReference>
<dbReference type="Pfam" id="PF00563">
    <property type="entry name" value="EAL"/>
    <property type="match status" value="1"/>
</dbReference>
<dbReference type="InterPro" id="IPR000700">
    <property type="entry name" value="PAS-assoc_C"/>
</dbReference>
<dbReference type="PROSITE" id="PS50113">
    <property type="entry name" value="PAC"/>
    <property type="match status" value="2"/>
</dbReference>
<dbReference type="Proteomes" id="UP000192920">
    <property type="component" value="Unassembled WGS sequence"/>
</dbReference>
<dbReference type="AlphaFoldDB" id="A0A1Y6BEP7"/>
<dbReference type="InterPro" id="IPR035965">
    <property type="entry name" value="PAS-like_dom_sf"/>
</dbReference>
<evidence type="ECO:0000259" key="6">
    <source>
        <dbReference type="PROSITE" id="PS50883"/>
    </source>
</evidence>
<dbReference type="SMART" id="SM00052">
    <property type="entry name" value="EAL"/>
    <property type="match status" value="1"/>
</dbReference>
<evidence type="ECO:0000259" key="5">
    <source>
        <dbReference type="PROSITE" id="PS50113"/>
    </source>
</evidence>
<dbReference type="GO" id="GO:0071732">
    <property type="term" value="P:cellular response to nitric oxide"/>
    <property type="evidence" value="ECO:0007669"/>
    <property type="project" value="UniProtKB-ARBA"/>
</dbReference>
<dbReference type="GO" id="GO:0016020">
    <property type="term" value="C:membrane"/>
    <property type="evidence" value="ECO:0007669"/>
    <property type="project" value="InterPro"/>
</dbReference>
<dbReference type="InterPro" id="IPR000160">
    <property type="entry name" value="GGDEF_dom"/>
</dbReference>
<dbReference type="InterPro" id="IPR035919">
    <property type="entry name" value="EAL_sf"/>
</dbReference>
<dbReference type="STRING" id="1123014.SAMN02745746_00643"/>
<dbReference type="SUPFAM" id="SSF158472">
    <property type="entry name" value="HAMP domain-like"/>
    <property type="match status" value="1"/>
</dbReference>
<dbReference type="SMART" id="SM00091">
    <property type="entry name" value="PAS"/>
    <property type="match status" value="2"/>
</dbReference>
<accession>A0A1Y6BEP7</accession>
<dbReference type="InterPro" id="IPR003660">
    <property type="entry name" value="HAMP_dom"/>
</dbReference>
<dbReference type="InterPro" id="IPR029787">
    <property type="entry name" value="Nucleotide_cyclase"/>
</dbReference>
<evidence type="ECO:0000259" key="4">
    <source>
        <dbReference type="PROSITE" id="PS50112"/>
    </source>
</evidence>
<dbReference type="NCBIfam" id="TIGR00229">
    <property type="entry name" value="sensory_box"/>
    <property type="match status" value="2"/>
</dbReference>
<dbReference type="PROSITE" id="PS50885">
    <property type="entry name" value="HAMP"/>
    <property type="match status" value="1"/>
</dbReference>
<dbReference type="InterPro" id="IPR001633">
    <property type="entry name" value="EAL_dom"/>
</dbReference>
<feature type="domain" description="HAMP" evidence="7">
    <location>
        <begin position="179"/>
        <end position="231"/>
    </location>
</feature>
<dbReference type="PROSITE" id="PS50887">
    <property type="entry name" value="GGDEF"/>
    <property type="match status" value="1"/>
</dbReference>
<dbReference type="PANTHER" id="PTHR44757">
    <property type="entry name" value="DIGUANYLATE CYCLASE DGCP"/>
    <property type="match status" value="1"/>
</dbReference>
<feature type="transmembrane region" description="Helical" evidence="3">
    <location>
        <begin position="21"/>
        <end position="45"/>
    </location>
</feature>
<dbReference type="InterPro" id="IPR052155">
    <property type="entry name" value="Biofilm_reg_signaling"/>
</dbReference>
<dbReference type="SMART" id="SM00086">
    <property type="entry name" value="PAC"/>
    <property type="match status" value="2"/>
</dbReference>
<feature type="domain" description="GGDEF" evidence="8">
    <location>
        <begin position="537"/>
        <end position="670"/>
    </location>
</feature>
<comment type="catalytic activity">
    <reaction evidence="1">
        <text>3',3'-c-di-GMP + H2O = 5'-phosphoguanylyl(3'-&gt;5')guanosine + H(+)</text>
        <dbReference type="Rhea" id="RHEA:24902"/>
        <dbReference type="ChEBI" id="CHEBI:15377"/>
        <dbReference type="ChEBI" id="CHEBI:15378"/>
        <dbReference type="ChEBI" id="CHEBI:58754"/>
        <dbReference type="ChEBI" id="CHEBI:58805"/>
        <dbReference type="EC" id="3.1.4.52"/>
    </reaction>
    <physiologicalReaction direction="left-to-right" evidence="1">
        <dbReference type="Rhea" id="RHEA:24903"/>
    </physiologicalReaction>
</comment>
<dbReference type="CDD" id="cd01949">
    <property type="entry name" value="GGDEF"/>
    <property type="match status" value="1"/>
</dbReference>
<evidence type="ECO:0000259" key="8">
    <source>
        <dbReference type="PROSITE" id="PS50887"/>
    </source>
</evidence>
<keyword evidence="10" id="KW-1185">Reference proteome</keyword>
<keyword evidence="3" id="KW-0812">Transmembrane</keyword>
<evidence type="ECO:0000259" key="7">
    <source>
        <dbReference type="PROSITE" id="PS50885"/>
    </source>
</evidence>
<dbReference type="SMART" id="SM00267">
    <property type="entry name" value="GGDEF"/>
    <property type="match status" value="1"/>
</dbReference>
<dbReference type="CDD" id="cd01948">
    <property type="entry name" value="EAL"/>
    <property type="match status" value="1"/>
</dbReference>
<dbReference type="Gene3D" id="6.10.340.10">
    <property type="match status" value="1"/>
</dbReference>
<keyword evidence="3" id="KW-1133">Transmembrane helix</keyword>
<dbReference type="FunFam" id="3.20.20.450:FF:000001">
    <property type="entry name" value="Cyclic di-GMP phosphodiesterase yahA"/>
    <property type="match status" value="1"/>
</dbReference>
<keyword evidence="2" id="KW-0175">Coiled coil</keyword>
<evidence type="ECO:0000256" key="3">
    <source>
        <dbReference type="SAM" id="Phobius"/>
    </source>
</evidence>
<sequence>MTSSRQSAVNQTVASRFSLRVVVLVAVILGLLIPASIITVLGFGLQRDSMVAQLETDQRRLLDIVALGMQEPLWNLSRQAGSPLIASVMEDSRVISVRVTDTQSNTVFLYALRSERRIGGVSFVQKPVIYRGEEIGQVTIEFDTEHLTIAQSNQLKNLLMILFAQLGLSILLIVGILHSRFLKPMRTLTEQATHLAELHLDTPFLWERKDEIGRLGRHLEWTRAELKRLIDELRAKTLALESDIARRREVEDALRRSENKYRELFWSNLDGIVISSLDGQVIDANPAFLNLMCYSLDQLKLQNFWSLIAPESEGMERFNLDNKVLRFGYCDEFEASYINRFGNVVPVSVKTVAMRDSFGRINAVWRMVRDISEKRVAEERMQLAAKVFENTVEGIMITDADKRIRSVNKAFSHITGFGQQEVLGQKPDMLSSGRHDETFYEAMWSAINEHGSWQGELWNRRKNGEVYPEWLAISAVRNAVGEITHYVAIFSDLSERKAADERIQFLAHFDVLTGLPNRAHIQDRVELAIHNATRDNERLALLLLDLDRFKTINESLGHSAGDALLQVLAERIRSTLLTGEVVARQGGDEFIVLLPLIADPGSAALAAERIRDVLEPPVELFNHSISITPSIGISVFPDDGRDFETLVRNADAAMYHAKSAGRNSYKFYTADLNARAREILEIESQLRYALDRDEFVLHYQPQVDLRTGEIIGAEALIRWQHPDLGLLGPVRFIEVAEERGFIVQIGNWVIQEACRQLAQWRRQGLPRISLAVNLSTLQFKQQDLAVHLQRALSAHGLVGSDLDVEVTESVIMDDVETTIHTIDRIKSMGLQLSIDDFGTGYSSLSYLKRFKADKLKIDRSFVRDIPMDADDSAIARAIINMAKNLNMTVIAEGVETIEQWKFLDREGCHAAQGYLLAKPVPAKEFEKLLEKGVLLPERLTSSA</sequence>
<evidence type="ECO:0000313" key="9">
    <source>
        <dbReference type="EMBL" id="SME99631.1"/>
    </source>
</evidence>
<feature type="domain" description="EAL" evidence="6">
    <location>
        <begin position="679"/>
        <end position="933"/>
    </location>
</feature>
<proteinExistence type="predicted"/>
<name>A0A1Y6BEP7_9NEIS</name>
<evidence type="ECO:0000256" key="1">
    <source>
        <dbReference type="ARBA" id="ARBA00051114"/>
    </source>
</evidence>
<dbReference type="PROSITE" id="PS50883">
    <property type="entry name" value="EAL"/>
    <property type="match status" value="1"/>
</dbReference>
<feature type="domain" description="PAC" evidence="5">
    <location>
        <begin position="453"/>
        <end position="505"/>
    </location>
</feature>
<evidence type="ECO:0000313" key="10">
    <source>
        <dbReference type="Proteomes" id="UP000192920"/>
    </source>
</evidence>
<dbReference type="CDD" id="cd00130">
    <property type="entry name" value="PAS"/>
    <property type="match status" value="2"/>
</dbReference>
<dbReference type="Pfam" id="PF13426">
    <property type="entry name" value="PAS_9"/>
    <property type="match status" value="2"/>
</dbReference>
<dbReference type="Gene3D" id="3.20.20.450">
    <property type="entry name" value="EAL domain"/>
    <property type="match status" value="1"/>
</dbReference>
<dbReference type="PANTHER" id="PTHR44757:SF2">
    <property type="entry name" value="BIOFILM ARCHITECTURE MAINTENANCE PROTEIN MBAA"/>
    <property type="match status" value="1"/>
</dbReference>
<dbReference type="Pfam" id="PF00990">
    <property type="entry name" value="GGDEF"/>
    <property type="match status" value="1"/>
</dbReference>
<dbReference type="InterPro" id="IPR001610">
    <property type="entry name" value="PAC"/>
</dbReference>
<dbReference type="PROSITE" id="PS50112">
    <property type="entry name" value="PAS"/>
    <property type="match status" value="2"/>
</dbReference>
<dbReference type="SUPFAM" id="SSF55785">
    <property type="entry name" value="PYP-like sensor domain (PAS domain)"/>
    <property type="match status" value="2"/>
</dbReference>
<dbReference type="Gene3D" id="3.30.70.270">
    <property type="match status" value="1"/>
</dbReference>
<dbReference type="Gene3D" id="3.30.450.20">
    <property type="entry name" value="PAS domain"/>
    <property type="match status" value="2"/>
</dbReference>
<evidence type="ECO:0000256" key="2">
    <source>
        <dbReference type="SAM" id="Coils"/>
    </source>
</evidence>
<protein>
    <submittedName>
        <fullName evidence="9">PAS domain S-box-containing protein/diguanylate cyclase (GGDEF) domain-containing protein</fullName>
    </submittedName>
</protein>
<dbReference type="RefSeq" id="WP_085275002.1">
    <property type="nucleotide sequence ID" value="NZ_FXAG01000002.1"/>
</dbReference>
<organism evidence="9 10">
    <name type="scientific">Pseudogulbenkiania subflava DSM 22618</name>
    <dbReference type="NCBI Taxonomy" id="1123014"/>
    <lineage>
        <taxon>Bacteria</taxon>
        <taxon>Pseudomonadati</taxon>
        <taxon>Pseudomonadota</taxon>
        <taxon>Betaproteobacteria</taxon>
        <taxon>Neisseriales</taxon>
        <taxon>Chromobacteriaceae</taxon>
        <taxon>Pseudogulbenkiania</taxon>
    </lineage>
</organism>
<dbReference type="SMART" id="SM00304">
    <property type="entry name" value="HAMP"/>
    <property type="match status" value="1"/>
</dbReference>
<dbReference type="GO" id="GO:0007165">
    <property type="term" value="P:signal transduction"/>
    <property type="evidence" value="ECO:0007669"/>
    <property type="project" value="InterPro"/>
</dbReference>
<dbReference type="InterPro" id="IPR000014">
    <property type="entry name" value="PAS"/>
</dbReference>
<dbReference type="SUPFAM" id="SSF141868">
    <property type="entry name" value="EAL domain-like"/>
    <property type="match status" value="1"/>
</dbReference>
<reference evidence="10" key="1">
    <citation type="submission" date="2017-04" db="EMBL/GenBank/DDBJ databases">
        <authorList>
            <person name="Varghese N."/>
            <person name="Submissions S."/>
        </authorList>
    </citation>
    <scope>NUCLEOTIDE SEQUENCE [LARGE SCALE GENOMIC DNA]</scope>
    <source>
        <strain evidence="10">DSM 22618</strain>
    </source>
</reference>
<dbReference type="Pfam" id="PF00672">
    <property type="entry name" value="HAMP"/>
    <property type="match status" value="1"/>
</dbReference>
<feature type="coiled-coil region" evidence="2">
    <location>
        <begin position="223"/>
        <end position="260"/>
    </location>
</feature>
<dbReference type="EMBL" id="FXAG01000002">
    <property type="protein sequence ID" value="SME99631.1"/>
    <property type="molecule type" value="Genomic_DNA"/>
</dbReference>